<evidence type="ECO:0000259" key="2">
    <source>
        <dbReference type="Pfam" id="PF25000"/>
    </source>
</evidence>
<gene>
    <name evidence="3" type="ORF">ITP53_18690</name>
</gene>
<name>A0A931A9I6_9ACTN</name>
<comment type="caution">
    <text evidence="3">The sequence shown here is derived from an EMBL/GenBank/DDBJ whole genome shotgun (WGS) entry which is preliminary data.</text>
</comment>
<dbReference type="InterPro" id="IPR027417">
    <property type="entry name" value="P-loop_NTPase"/>
</dbReference>
<evidence type="ECO:0000259" key="1">
    <source>
        <dbReference type="Pfam" id="PF00931"/>
    </source>
</evidence>
<dbReference type="InterPro" id="IPR011990">
    <property type="entry name" value="TPR-like_helical_dom_sf"/>
</dbReference>
<dbReference type="GO" id="GO:0043531">
    <property type="term" value="F:ADP binding"/>
    <property type="evidence" value="ECO:0007669"/>
    <property type="project" value="InterPro"/>
</dbReference>
<dbReference type="InterPro" id="IPR053137">
    <property type="entry name" value="NLR-like"/>
</dbReference>
<dbReference type="Pfam" id="PF25000">
    <property type="entry name" value="DUF7779"/>
    <property type="match status" value="1"/>
</dbReference>
<feature type="domain" description="NB-ARC" evidence="1">
    <location>
        <begin position="69"/>
        <end position="203"/>
    </location>
</feature>
<dbReference type="Pfam" id="PF13424">
    <property type="entry name" value="TPR_12"/>
    <property type="match status" value="2"/>
</dbReference>
<reference evidence="3" key="1">
    <citation type="submission" date="2020-11" db="EMBL/GenBank/DDBJ databases">
        <title>Whole-genome analyses of Nonomuraea sp. K274.</title>
        <authorList>
            <person name="Veyisoglu A."/>
        </authorList>
    </citation>
    <scope>NUCLEOTIDE SEQUENCE</scope>
    <source>
        <strain evidence="3">K274</strain>
    </source>
</reference>
<keyword evidence="4" id="KW-1185">Reference proteome</keyword>
<sequence>MGVRSADFLRAGSGRSDVAENSHSIPAQVPKVWERVPKRNPNFTGRADLLSALRKSINTVTAVVAQPRALQGLGGVGKTQLAIEYAWQYRAHYDLVWWVSADQPMLVPSALAAMAPELGLPSSTSTGVEQATQSVLRTLQNGTPYRSWLVIFDNAEDPEYIKDYIPRGPGHVLITSRNSRWSDHEATIQVDVFKREESMAFLRRRLAGAVSEAEANQLAEMLGDLPLALEQAAALLSRTLMSVDEYVGLLEKQTSRLLSLEKAPTYPQSMTAAWQVSVSQLEDRIPEAVELLRCCAFFGPEPIPRDVFRRGNRAVGPRLAPILSDTILLTNALSNLERLALVKVEPSTRTLQVHRLNQALLRDETPEDARAELRHEVHLLLAGSAPNDPDDTSKWPAFEELAAHLEPSGLIKCQEPAVRKFALDLVRYLYQRGSYNPAQILLDQYIQRWSETSGERHSDVLVARIHLGNVYRALTLYTKAHELDSQTLEMMRESLGHEHTETLWATSSYASTLRGRGDFLLAREVDEEAREAYERLMGKEDVRTLRVLNNLGVDYILTSEYAKAHEVLEEVHLKMSSAEGLGRRLLLHSWSNLGRAVRLSGQFEVATDLAEEAYGYGVAQLGDDNPATLLAAKDFAISLRRSGRAPEALELMLDTYARLRRLYGDAHADTMAAALGLSNALRVSGQHDEALEMVHRGLTHYQDVFGPDHPYTHAGKINLALLTRLGGNAAAAREISEDALAGLAERVSRDHDYALTCAINLQNDLAALGRHDAARRLGEETHRRVQTYFSPDHYLSLVCAANLSLDLRATGAEEEAGRLLAETTRRFDLVMGREHPDSLALLAGERIDCDFDPPPI</sequence>
<feature type="domain" description="DUF7779" evidence="2">
    <location>
        <begin position="281"/>
        <end position="365"/>
    </location>
</feature>
<dbReference type="Pfam" id="PF00931">
    <property type="entry name" value="NB-ARC"/>
    <property type="match status" value="1"/>
</dbReference>
<dbReference type="NCBIfam" id="NF040586">
    <property type="entry name" value="FxSxx_TPR"/>
    <property type="match status" value="1"/>
</dbReference>
<organism evidence="3 4">
    <name type="scientific">Nonomuraea cypriaca</name>
    <dbReference type="NCBI Taxonomy" id="1187855"/>
    <lineage>
        <taxon>Bacteria</taxon>
        <taxon>Bacillati</taxon>
        <taxon>Actinomycetota</taxon>
        <taxon>Actinomycetes</taxon>
        <taxon>Streptosporangiales</taxon>
        <taxon>Streptosporangiaceae</taxon>
        <taxon>Nonomuraea</taxon>
    </lineage>
</organism>
<protein>
    <submittedName>
        <fullName evidence="3">Tetratricopeptide repeat protein</fullName>
    </submittedName>
</protein>
<accession>A0A931A9I6</accession>
<dbReference type="PANTHER" id="PTHR46082">
    <property type="entry name" value="ATP/GTP-BINDING PROTEIN-RELATED"/>
    <property type="match status" value="1"/>
</dbReference>
<dbReference type="EMBL" id="JADOGI010000051">
    <property type="protein sequence ID" value="MBF8187723.1"/>
    <property type="molecule type" value="Genomic_DNA"/>
</dbReference>
<dbReference type="InterPro" id="IPR002182">
    <property type="entry name" value="NB-ARC"/>
</dbReference>
<dbReference type="Proteomes" id="UP000605361">
    <property type="component" value="Unassembled WGS sequence"/>
</dbReference>
<dbReference type="PANTHER" id="PTHR46082:SF6">
    <property type="entry name" value="AAA+ ATPASE DOMAIN-CONTAINING PROTEIN-RELATED"/>
    <property type="match status" value="1"/>
</dbReference>
<dbReference type="AlphaFoldDB" id="A0A931A9I6"/>
<dbReference type="Gene3D" id="1.25.40.10">
    <property type="entry name" value="Tetratricopeptide repeat domain"/>
    <property type="match status" value="2"/>
</dbReference>
<dbReference type="Pfam" id="PF13374">
    <property type="entry name" value="TPR_10"/>
    <property type="match status" value="2"/>
</dbReference>
<evidence type="ECO:0000313" key="4">
    <source>
        <dbReference type="Proteomes" id="UP000605361"/>
    </source>
</evidence>
<evidence type="ECO:0000313" key="3">
    <source>
        <dbReference type="EMBL" id="MBF8187723.1"/>
    </source>
</evidence>
<dbReference type="SUPFAM" id="SSF52540">
    <property type="entry name" value="P-loop containing nucleoside triphosphate hydrolases"/>
    <property type="match status" value="1"/>
</dbReference>
<proteinExistence type="predicted"/>
<dbReference type="Gene3D" id="3.40.50.300">
    <property type="entry name" value="P-loop containing nucleotide triphosphate hydrolases"/>
    <property type="match status" value="1"/>
</dbReference>
<dbReference type="InterPro" id="IPR056681">
    <property type="entry name" value="DUF7779"/>
</dbReference>
<dbReference type="SUPFAM" id="SSF48452">
    <property type="entry name" value="TPR-like"/>
    <property type="match status" value="3"/>
</dbReference>